<dbReference type="EMBL" id="FQZP01000081">
    <property type="protein sequence ID" value="SHJ58853.1"/>
    <property type="molecule type" value="Genomic_DNA"/>
</dbReference>
<organism evidence="3 4">
    <name type="scientific">Thermoclostridium caenicola</name>
    <dbReference type="NCBI Taxonomy" id="659425"/>
    <lineage>
        <taxon>Bacteria</taxon>
        <taxon>Bacillati</taxon>
        <taxon>Bacillota</taxon>
        <taxon>Clostridia</taxon>
        <taxon>Eubacteriales</taxon>
        <taxon>Oscillospiraceae</taxon>
        <taxon>Thermoclostridium</taxon>
    </lineage>
</organism>
<dbReference type="SUPFAM" id="SSF54001">
    <property type="entry name" value="Cysteine proteinases"/>
    <property type="match status" value="1"/>
</dbReference>
<evidence type="ECO:0000259" key="2">
    <source>
        <dbReference type="PROSITE" id="PS51272"/>
    </source>
</evidence>
<dbReference type="InterPro" id="IPR038765">
    <property type="entry name" value="Papain-like_cys_pep_sf"/>
</dbReference>
<accession>A0A1M6KIS1</accession>
<evidence type="ECO:0000256" key="1">
    <source>
        <dbReference type="ARBA" id="ARBA00022737"/>
    </source>
</evidence>
<dbReference type="PANTHER" id="PTHR43308:SF5">
    <property type="entry name" value="S-LAYER PROTEIN _ PEPTIDOGLYCAN ENDO-BETA-N-ACETYLGLUCOSAMINIDASE"/>
    <property type="match status" value="1"/>
</dbReference>
<dbReference type="InterPro" id="IPR051465">
    <property type="entry name" value="Cell_Envelope_Struct_Comp"/>
</dbReference>
<sequence>MKTNIDLVAFAEKAVNERWGYVYGTFGQVLTETILQQKLKQYPDNISPYLSFIRSNWLGKRTVDCVGLIKAYLWTNDKGEVIYDPKTDVSANTMYLKATVKGPLSEIPEKPGVLVWRNGHIGVYVGNGQVIEAKGTKYGVVKTPLTGEGSNRWTNWCLCPFIDYLDQSPFKDVDDSHWAYDYIAAAKELGLIVGGSDGLFRPDEPLTRAQAATIIVKLYRLWLC</sequence>
<name>A0A1M6KIS1_9FIRM</name>
<dbReference type="InterPro" id="IPR001119">
    <property type="entry name" value="SLH_dom"/>
</dbReference>
<evidence type="ECO:0000313" key="4">
    <source>
        <dbReference type="Proteomes" id="UP000324781"/>
    </source>
</evidence>
<keyword evidence="1" id="KW-0677">Repeat</keyword>
<dbReference type="PROSITE" id="PS51272">
    <property type="entry name" value="SLH"/>
    <property type="match status" value="1"/>
</dbReference>
<dbReference type="RefSeq" id="WP_188118533.1">
    <property type="nucleotide sequence ID" value="NZ_FQZP01000081.1"/>
</dbReference>
<reference evidence="3 4" key="1">
    <citation type="submission" date="2016-11" db="EMBL/GenBank/DDBJ databases">
        <authorList>
            <person name="Varghese N."/>
            <person name="Submissions S."/>
        </authorList>
    </citation>
    <scope>NUCLEOTIDE SEQUENCE [LARGE SCALE GENOMIC DNA]</scope>
    <source>
        <strain evidence="3 4">DSM 19027</strain>
    </source>
</reference>
<feature type="domain" description="SLH" evidence="2">
    <location>
        <begin position="166"/>
        <end position="224"/>
    </location>
</feature>
<dbReference type="PANTHER" id="PTHR43308">
    <property type="entry name" value="OUTER MEMBRANE PROTEIN ALPHA-RELATED"/>
    <property type="match status" value="1"/>
</dbReference>
<dbReference type="Proteomes" id="UP000324781">
    <property type="component" value="Unassembled WGS sequence"/>
</dbReference>
<proteinExistence type="predicted"/>
<keyword evidence="4" id="KW-1185">Reference proteome</keyword>
<protein>
    <submittedName>
        <fullName evidence="3">S-layer homology domain-containing protein</fullName>
    </submittedName>
</protein>
<gene>
    <name evidence="3" type="ORF">SAMN05444373_10816</name>
</gene>
<dbReference type="Pfam" id="PF00395">
    <property type="entry name" value="SLH"/>
    <property type="match status" value="1"/>
</dbReference>
<dbReference type="Gene3D" id="3.90.1720.10">
    <property type="entry name" value="endopeptidase domain like (from Nostoc punctiforme)"/>
    <property type="match status" value="1"/>
</dbReference>
<dbReference type="AlphaFoldDB" id="A0A1M6KIS1"/>
<evidence type="ECO:0000313" key="3">
    <source>
        <dbReference type="EMBL" id="SHJ58853.1"/>
    </source>
</evidence>